<protein>
    <submittedName>
        <fullName evidence="2">Uncharacterized protein</fullName>
    </submittedName>
</protein>
<feature type="compositionally biased region" description="Acidic residues" evidence="1">
    <location>
        <begin position="8"/>
        <end position="20"/>
    </location>
</feature>
<evidence type="ECO:0000256" key="1">
    <source>
        <dbReference type="SAM" id="MobiDB-lite"/>
    </source>
</evidence>
<organism evidence="2 3">
    <name type="scientific">Mycolicibacterium bacteremicum</name>
    <name type="common">Mycobacterium bacteremicum</name>
    <dbReference type="NCBI Taxonomy" id="564198"/>
    <lineage>
        <taxon>Bacteria</taxon>
        <taxon>Bacillati</taxon>
        <taxon>Actinomycetota</taxon>
        <taxon>Actinomycetes</taxon>
        <taxon>Mycobacteriales</taxon>
        <taxon>Mycobacteriaceae</taxon>
        <taxon>Mycolicibacterium</taxon>
    </lineage>
</organism>
<feature type="region of interest" description="Disordered" evidence="1">
    <location>
        <begin position="1"/>
        <end position="29"/>
    </location>
</feature>
<sequence length="112" mass="12148">MDPKPIVDDEPAVEMQESEEPTGVPTTDDFVERVNGMTPGDITPQQILSVITAINHATTGDPVGTARRGPNGEFATRVNRQGVDMWQIVNPADGSLWYDFAPTLPWTQIGGN</sequence>
<dbReference type="STRING" id="564198.BST17_08545"/>
<proteinExistence type="predicted"/>
<dbReference type="EMBL" id="MVHJ01000005">
    <property type="protein sequence ID" value="ORA05795.1"/>
    <property type="molecule type" value="Genomic_DNA"/>
</dbReference>
<gene>
    <name evidence="2" type="ORF">BST17_08545</name>
</gene>
<dbReference type="Proteomes" id="UP000192366">
    <property type="component" value="Unassembled WGS sequence"/>
</dbReference>
<name>A0A1W9Z0H1_MYCBA</name>
<reference evidence="2 3" key="1">
    <citation type="submission" date="2017-02" db="EMBL/GenBank/DDBJ databases">
        <title>The new phylogeny of genus Mycobacterium.</title>
        <authorList>
            <person name="Tortoli E."/>
            <person name="Trovato A."/>
            <person name="Cirillo D.M."/>
        </authorList>
    </citation>
    <scope>NUCLEOTIDE SEQUENCE [LARGE SCALE GENOMIC DNA]</scope>
    <source>
        <strain evidence="2 3">DSM 45578</strain>
    </source>
</reference>
<evidence type="ECO:0000313" key="3">
    <source>
        <dbReference type="Proteomes" id="UP000192366"/>
    </source>
</evidence>
<accession>A0A1W9Z0H1</accession>
<dbReference type="AlphaFoldDB" id="A0A1W9Z0H1"/>
<evidence type="ECO:0000313" key="2">
    <source>
        <dbReference type="EMBL" id="ORA05795.1"/>
    </source>
</evidence>
<keyword evidence="3" id="KW-1185">Reference proteome</keyword>
<comment type="caution">
    <text evidence="2">The sequence shown here is derived from an EMBL/GenBank/DDBJ whole genome shotgun (WGS) entry which is preliminary data.</text>
</comment>